<dbReference type="Proteomes" id="UP000037507">
    <property type="component" value="Unassembled WGS sequence"/>
</dbReference>
<dbReference type="NCBIfam" id="TIGR02792">
    <property type="entry name" value="PCA_ligA"/>
    <property type="match status" value="1"/>
</dbReference>
<dbReference type="SUPFAM" id="SSF48076">
    <property type="entry name" value="LigA subunit of an aromatic-ring-opening dioxygenase LigAB"/>
    <property type="match status" value="1"/>
</dbReference>
<dbReference type="AlphaFoldDB" id="A0A2T7UC20"/>
<dbReference type="EMBL" id="LFYT02000018">
    <property type="protein sequence ID" value="PVE42168.1"/>
    <property type="molecule type" value="Genomic_DNA"/>
</dbReference>
<feature type="compositionally biased region" description="Low complexity" evidence="1">
    <location>
        <begin position="131"/>
        <end position="152"/>
    </location>
</feature>
<dbReference type="RefSeq" id="WP_053174250.1">
    <property type="nucleotide sequence ID" value="NZ_LFYT02000018.1"/>
</dbReference>
<accession>A0A2T7UC20</accession>
<gene>
    <name evidence="3" type="ORF">H663_013475</name>
</gene>
<name>A0A2T7UC20_9BURK</name>
<dbReference type="InterPro" id="IPR014159">
    <property type="entry name" value="PCA_LigA"/>
</dbReference>
<evidence type="ECO:0000313" key="3">
    <source>
        <dbReference type="EMBL" id="PVE42168.1"/>
    </source>
</evidence>
<dbReference type="InterPro" id="IPR036622">
    <property type="entry name" value="LigA_sf"/>
</dbReference>
<evidence type="ECO:0000313" key="4">
    <source>
        <dbReference type="Proteomes" id="UP000037507"/>
    </source>
</evidence>
<organism evidence="3 4">
    <name type="scientific">Limnohabitans planktonicus II-D5</name>
    <dbReference type="NCBI Taxonomy" id="1293045"/>
    <lineage>
        <taxon>Bacteria</taxon>
        <taxon>Pseudomonadati</taxon>
        <taxon>Pseudomonadota</taxon>
        <taxon>Betaproteobacteria</taxon>
        <taxon>Burkholderiales</taxon>
        <taxon>Comamonadaceae</taxon>
        <taxon>Limnohabitans</taxon>
    </lineage>
</organism>
<dbReference type="OrthoDB" id="8685817at2"/>
<dbReference type="STRING" id="1293045.H663_14395"/>
<evidence type="ECO:0000256" key="1">
    <source>
        <dbReference type="SAM" id="MobiDB-lite"/>
    </source>
</evidence>
<sequence length="152" mass="17054">MALDKPYKDVPGTIIFDAEQSRKGYWLNQFCMSLMKAENRERFKADERAYLDEWQMTEEQKQAVLARDLNWCMRTGGNIYFLAKIGATDGKSFQQMAGSMTGMTEEEYRNMMIAGGRSIEGNRYIGENGSAQVQNQPQGAAGQQSSAAGQKP</sequence>
<dbReference type="InterPro" id="IPR011986">
    <property type="entry name" value="Xdiol_dOase_LigA"/>
</dbReference>
<evidence type="ECO:0000259" key="2">
    <source>
        <dbReference type="Pfam" id="PF07746"/>
    </source>
</evidence>
<dbReference type="NCBIfam" id="NF009917">
    <property type="entry name" value="PRK13377.1"/>
    <property type="match status" value="1"/>
</dbReference>
<keyword evidence="4" id="KW-1185">Reference proteome</keyword>
<dbReference type="Gene3D" id="1.10.700.10">
    <property type="entry name" value="Dioxygenase LigAB, LigA subunit"/>
    <property type="match status" value="1"/>
</dbReference>
<dbReference type="CDD" id="cd07924">
    <property type="entry name" value="PCA_45_Doxase_A"/>
    <property type="match status" value="1"/>
</dbReference>
<feature type="domain" description="Extradiol ring-cleavage dioxygenase LigAB LigA subunit" evidence="2">
    <location>
        <begin position="27"/>
        <end position="112"/>
    </location>
</feature>
<protein>
    <submittedName>
        <fullName evidence="3">Protocatechuate 4,5-dioxygenase subunit alpha</fullName>
    </submittedName>
</protein>
<dbReference type="GO" id="GO:0051213">
    <property type="term" value="F:dioxygenase activity"/>
    <property type="evidence" value="ECO:0007669"/>
    <property type="project" value="UniProtKB-KW"/>
</dbReference>
<proteinExistence type="predicted"/>
<feature type="region of interest" description="Disordered" evidence="1">
    <location>
        <begin position="124"/>
        <end position="152"/>
    </location>
</feature>
<reference evidence="3" key="1">
    <citation type="submission" date="2017-04" db="EMBL/GenBank/DDBJ databases">
        <title>Unexpected and diverse lifestyles within the genus Limnohabitans.</title>
        <authorList>
            <person name="Kasalicky V."/>
            <person name="Mehrshad M."/>
            <person name="Andrei S.-A."/>
            <person name="Salcher M."/>
            <person name="Kratochvilova H."/>
            <person name="Simek K."/>
            <person name="Ghai R."/>
        </authorList>
    </citation>
    <scope>NUCLEOTIDE SEQUENCE [LARGE SCALE GENOMIC DNA]</scope>
    <source>
        <strain evidence="3">II-D5</strain>
    </source>
</reference>
<dbReference type="Pfam" id="PF07746">
    <property type="entry name" value="LigA"/>
    <property type="match status" value="1"/>
</dbReference>
<comment type="caution">
    <text evidence="3">The sequence shown here is derived from an EMBL/GenBank/DDBJ whole genome shotgun (WGS) entry which is preliminary data.</text>
</comment>